<comment type="caution">
    <text evidence="2">The sequence shown here is derived from an EMBL/GenBank/DDBJ whole genome shotgun (WGS) entry which is preliminary data.</text>
</comment>
<dbReference type="Proteomes" id="UP001595075">
    <property type="component" value="Unassembled WGS sequence"/>
</dbReference>
<feature type="region of interest" description="Disordered" evidence="1">
    <location>
        <begin position="278"/>
        <end position="304"/>
    </location>
</feature>
<feature type="region of interest" description="Disordered" evidence="1">
    <location>
        <begin position="1"/>
        <end position="141"/>
    </location>
</feature>
<evidence type="ECO:0000256" key="1">
    <source>
        <dbReference type="SAM" id="MobiDB-lite"/>
    </source>
</evidence>
<dbReference type="EMBL" id="JAZHXI010000014">
    <property type="protein sequence ID" value="KAL2064300.1"/>
    <property type="molecule type" value="Genomic_DNA"/>
</dbReference>
<proteinExistence type="predicted"/>
<sequence>MGSDKAKPAYCEDVDDSNGSAVPDSRRSAKVKPRVSYAEKDRYRDRDKDREREKRRGTKHRKSQSDAIYPAEQSTKTAQHIEIMERDLKLERRKSSSSSNKSPRKSARPPSSHDNRPFQKSAIPNTSKVDPTHFGIPTVPHSVPLAIRPRALTSQTYPRPPSFHAAQTPGNHGPPLSNSAFYQYPTITPSYPPPSPGTSYMNFAAPQYNASRQLAPPPQMQYGSSYQYSAPQQYASQYTMSAQPQYNTPPTQAQDGYFAPKATSRPLSARFGDIPRSKTAFEPEVRTSSAYGNRDTRSPRVYSDYNTSYYDDEYASAAEGPIIRKPERSIRRPSSPSTMSKAEVDARAMPPPQRRPSILRRSSVYNTDPVSDPGPDYYERDSRSEYREEPRARRPSANRHSVSYDLGGVRIEAANSGRRRKSSYEQPLSAESSDGYEAKMQQASKYQGESYEAKLNQAASYQEDTGGPTVNLTAETLRRQQKQRKQGGSSRSTKSSGSRDESDYKKSATTRTTRSGSGDNDDNVTLKVTGQTRVMVGGMQIDCADGGEISIQRQKSLRNGSERSNSEYGGRIEDRQSRVSRPSGRSRMSSHSGESWTRNPQYPRDGNYI</sequence>
<feature type="compositionally biased region" description="Basic and acidic residues" evidence="1">
    <location>
        <begin position="497"/>
        <end position="506"/>
    </location>
</feature>
<organism evidence="2 3">
    <name type="scientific">Oculimacula yallundae</name>
    <dbReference type="NCBI Taxonomy" id="86028"/>
    <lineage>
        <taxon>Eukaryota</taxon>
        <taxon>Fungi</taxon>
        <taxon>Dikarya</taxon>
        <taxon>Ascomycota</taxon>
        <taxon>Pezizomycotina</taxon>
        <taxon>Leotiomycetes</taxon>
        <taxon>Helotiales</taxon>
        <taxon>Ploettnerulaceae</taxon>
        <taxon>Oculimacula</taxon>
    </lineage>
</organism>
<gene>
    <name evidence="2" type="ORF">VTL71DRAFT_4794</name>
</gene>
<feature type="compositionally biased region" description="Basic and acidic residues" evidence="1">
    <location>
        <begin position="377"/>
        <end position="392"/>
    </location>
</feature>
<feature type="compositionally biased region" description="Low complexity" evidence="1">
    <location>
        <begin position="509"/>
        <end position="518"/>
    </location>
</feature>
<feature type="compositionally biased region" description="Basic and acidic residues" evidence="1">
    <location>
        <begin position="37"/>
        <end position="54"/>
    </location>
</feature>
<accession>A0ABR4C3S2</accession>
<protein>
    <submittedName>
        <fullName evidence="2">Uncharacterized protein</fullName>
    </submittedName>
</protein>
<evidence type="ECO:0000313" key="3">
    <source>
        <dbReference type="Proteomes" id="UP001595075"/>
    </source>
</evidence>
<reference evidence="2 3" key="1">
    <citation type="journal article" date="2024" name="Commun. Biol.">
        <title>Comparative genomic analysis of thermophilic fungi reveals convergent evolutionary adaptations and gene losses.</title>
        <authorList>
            <person name="Steindorff A.S."/>
            <person name="Aguilar-Pontes M.V."/>
            <person name="Robinson A.J."/>
            <person name="Andreopoulos B."/>
            <person name="LaButti K."/>
            <person name="Kuo A."/>
            <person name="Mondo S."/>
            <person name="Riley R."/>
            <person name="Otillar R."/>
            <person name="Haridas S."/>
            <person name="Lipzen A."/>
            <person name="Grimwood J."/>
            <person name="Schmutz J."/>
            <person name="Clum A."/>
            <person name="Reid I.D."/>
            <person name="Moisan M.C."/>
            <person name="Butler G."/>
            <person name="Nguyen T.T.M."/>
            <person name="Dewar K."/>
            <person name="Conant G."/>
            <person name="Drula E."/>
            <person name="Henrissat B."/>
            <person name="Hansel C."/>
            <person name="Singer S."/>
            <person name="Hutchinson M.I."/>
            <person name="de Vries R.P."/>
            <person name="Natvig D.O."/>
            <person name="Powell A.J."/>
            <person name="Tsang A."/>
            <person name="Grigoriev I.V."/>
        </authorList>
    </citation>
    <scope>NUCLEOTIDE SEQUENCE [LARGE SCALE GENOMIC DNA]</scope>
    <source>
        <strain evidence="2 3">CBS 494.80</strain>
    </source>
</reference>
<name>A0ABR4C3S2_9HELO</name>
<feature type="region of interest" description="Disordered" evidence="1">
    <location>
        <begin position="478"/>
        <end position="526"/>
    </location>
</feature>
<feature type="region of interest" description="Disordered" evidence="1">
    <location>
        <begin position="154"/>
        <end position="176"/>
    </location>
</feature>
<feature type="region of interest" description="Disordered" evidence="1">
    <location>
        <begin position="552"/>
        <end position="609"/>
    </location>
</feature>
<evidence type="ECO:0000313" key="2">
    <source>
        <dbReference type="EMBL" id="KAL2064300.1"/>
    </source>
</evidence>
<feature type="compositionally biased region" description="Basic and acidic residues" evidence="1">
    <location>
        <begin position="560"/>
        <end position="577"/>
    </location>
</feature>
<feature type="compositionally biased region" description="Polar residues" evidence="1">
    <location>
        <begin position="586"/>
        <end position="600"/>
    </location>
</feature>
<feature type="compositionally biased region" description="Basic and acidic residues" evidence="1">
    <location>
        <begin position="82"/>
        <end position="94"/>
    </location>
</feature>
<feature type="compositionally biased region" description="Low complexity" evidence="1">
    <location>
        <begin position="486"/>
        <end position="496"/>
    </location>
</feature>
<feature type="region of interest" description="Disordered" evidence="1">
    <location>
        <begin position="320"/>
        <end position="444"/>
    </location>
</feature>
<keyword evidence="3" id="KW-1185">Reference proteome</keyword>